<dbReference type="EMBL" id="JABCIY010000075">
    <property type="protein sequence ID" value="KAF7193727.1"/>
    <property type="molecule type" value="Genomic_DNA"/>
</dbReference>
<dbReference type="AlphaFoldDB" id="A0A8H6RML0"/>
<dbReference type="OrthoDB" id="5386330at2759"/>
<organism evidence="1 2">
    <name type="scientific">Pseudocercospora fuligena</name>
    <dbReference type="NCBI Taxonomy" id="685502"/>
    <lineage>
        <taxon>Eukaryota</taxon>
        <taxon>Fungi</taxon>
        <taxon>Dikarya</taxon>
        <taxon>Ascomycota</taxon>
        <taxon>Pezizomycotina</taxon>
        <taxon>Dothideomycetes</taxon>
        <taxon>Dothideomycetidae</taxon>
        <taxon>Mycosphaerellales</taxon>
        <taxon>Mycosphaerellaceae</taxon>
        <taxon>Pseudocercospora</taxon>
    </lineage>
</organism>
<proteinExistence type="predicted"/>
<dbReference type="PANTHER" id="PTHR47784:SF5">
    <property type="entry name" value="STEROL UPTAKE CONTROL PROTEIN 2"/>
    <property type="match status" value="1"/>
</dbReference>
<gene>
    <name evidence="1" type="ORF">HII31_04929</name>
</gene>
<dbReference type="PANTHER" id="PTHR47784">
    <property type="entry name" value="STEROL UPTAKE CONTROL PROTEIN 2"/>
    <property type="match status" value="1"/>
</dbReference>
<accession>A0A8H6RML0</accession>
<comment type="caution">
    <text evidence="1">The sequence shown here is derived from an EMBL/GenBank/DDBJ whole genome shotgun (WGS) entry which is preliminary data.</text>
</comment>
<evidence type="ECO:0000313" key="1">
    <source>
        <dbReference type="EMBL" id="KAF7193727.1"/>
    </source>
</evidence>
<dbReference type="Pfam" id="PF11951">
    <property type="entry name" value="Fungal_trans_2"/>
    <property type="match status" value="1"/>
</dbReference>
<name>A0A8H6RML0_9PEZI</name>
<dbReference type="Proteomes" id="UP000660729">
    <property type="component" value="Unassembled WGS sequence"/>
</dbReference>
<keyword evidence="2" id="KW-1185">Reference proteome</keyword>
<dbReference type="InterPro" id="IPR021858">
    <property type="entry name" value="Fun_TF"/>
</dbReference>
<evidence type="ECO:0000313" key="2">
    <source>
        <dbReference type="Proteomes" id="UP000660729"/>
    </source>
</evidence>
<dbReference type="InterPro" id="IPR053157">
    <property type="entry name" value="Sterol_Uptake_Regulator"/>
</dbReference>
<sequence>MDLLHHYTAYTYKYMTDVPQNYPVWQVIVPGLAFKYPFLLHGLLAASALHRHYTAEPSQKPNLMNLARYHQQHALTLYIPLIQSIDEENCHALFAFSVLLGVLCYSMLHEDEENEQPLAVRFMEVFDSLGGAVVVAVVATQWLRDGPLGPIMEPLTPLNRDFSILEPGMATALEKLLECADKIYCDGSSKAGLDAQQRLQAYHNSIYGISTVLAPNNYENRKLSVVVSWSIIAGTDYISLLRQRDALAVVILGHYGVALHQLHNTVWVLEGLGKRLTDSVIGEVDECWHDVLTYAKAQVDQPVTPAQPKT</sequence>
<dbReference type="GO" id="GO:0001228">
    <property type="term" value="F:DNA-binding transcription activator activity, RNA polymerase II-specific"/>
    <property type="evidence" value="ECO:0007669"/>
    <property type="project" value="TreeGrafter"/>
</dbReference>
<protein>
    <submittedName>
        <fullName evidence="1">Sterol uptake control protein 2</fullName>
    </submittedName>
</protein>
<reference evidence="1" key="1">
    <citation type="submission" date="2020-04" db="EMBL/GenBank/DDBJ databases">
        <title>Draft genome resource of the tomato pathogen Pseudocercospora fuligena.</title>
        <authorList>
            <person name="Zaccaron A."/>
        </authorList>
    </citation>
    <scope>NUCLEOTIDE SEQUENCE</scope>
    <source>
        <strain evidence="1">PF001</strain>
    </source>
</reference>